<proteinExistence type="predicted"/>
<accession>A0A0B1P7Z2</accession>
<dbReference type="AlphaFoldDB" id="A0A0B1P7Z2"/>
<evidence type="ECO:0000256" key="1">
    <source>
        <dbReference type="SAM" id="SignalP"/>
    </source>
</evidence>
<dbReference type="Proteomes" id="UP000030854">
    <property type="component" value="Unassembled WGS sequence"/>
</dbReference>
<comment type="caution">
    <text evidence="2">The sequence shown here is derived from an EMBL/GenBank/DDBJ whole genome shotgun (WGS) entry which is preliminary data.</text>
</comment>
<gene>
    <name evidence="2" type="ORF">EV44_g0465</name>
</gene>
<feature type="signal peptide" evidence="1">
    <location>
        <begin position="1"/>
        <end position="20"/>
    </location>
</feature>
<organism evidence="2 3">
    <name type="scientific">Uncinula necator</name>
    <name type="common">Grape powdery mildew</name>
    <dbReference type="NCBI Taxonomy" id="52586"/>
    <lineage>
        <taxon>Eukaryota</taxon>
        <taxon>Fungi</taxon>
        <taxon>Dikarya</taxon>
        <taxon>Ascomycota</taxon>
        <taxon>Pezizomycotina</taxon>
        <taxon>Leotiomycetes</taxon>
        <taxon>Erysiphales</taxon>
        <taxon>Erysiphaceae</taxon>
        <taxon>Erysiphe</taxon>
    </lineage>
</organism>
<reference evidence="2 3" key="1">
    <citation type="journal article" date="2014" name="BMC Genomics">
        <title>Adaptive genomic structural variation in the grape powdery mildew pathogen, Erysiphe necator.</title>
        <authorList>
            <person name="Jones L."/>
            <person name="Riaz S."/>
            <person name="Morales-Cruz A."/>
            <person name="Amrine K.C."/>
            <person name="McGuire B."/>
            <person name="Gubler W.D."/>
            <person name="Walker M.A."/>
            <person name="Cantu D."/>
        </authorList>
    </citation>
    <scope>NUCLEOTIDE SEQUENCE [LARGE SCALE GENOMIC DNA]</scope>
    <source>
        <strain evidence="3">c</strain>
    </source>
</reference>
<evidence type="ECO:0008006" key="4">
    <source>
        <dbReference type="Google" id="ProtNLM"/>
    </source>
</evidence>
<name>A0A0B1P7Z2_UNCNE</name>
<dbReference type="HOGENOM" id="CLU_2387801_0_0_1"/>
<sequence>MSRILHAKVTIVLFATIISSDSTFPSIAFESLFVEETIFETDSVVFFIFLDIIASMTSKQLVEFKSFATKKGTALLLIKVREKDFCFFPPVKMN</sequence>
<feature type="chain" id="PRO_5002061955" description="Secreted protein" evidence="1">
    <location>
        <begin position="21"/>
        <end position="94"/>
    </location>
</feature>
<protein>
    <recommendedName>
        <fullName evidence="4">Secreted protein</fullName>
    </recommendedName>
</protein>
<keyword evidence="3" id="KW-1185">Reference proteome</keyword>
<evidence type="ECO:0000313" key="3">
    <source>
        <dbReference type="Proteomes" id="UP000030854"/>
    </source>
</evidence>
<evidence type="ECO:0000313" key="2">
    <source>
        <dbReference type="EMBL" id="KHJ34363.1"/>
    </source>
</evidence>
<keyword evidence="1" id="KW-0732">Signal</keyword>
<dbReference type="EMBL" id="JNVN01000918">
    <property type="protein sequence ID" value="KHJ34363.1"/>
    <property type="molecule type" value="Genomic_DNA"/>
</dbReference>